<keyword evidence="15" id="KW-1185">Reference proteome</keyword>
<accession>A0ABD1G6N6</accession>
<keyword evidence="9" id="KW-0407">Ion channel</keyword>
<reference evidence="14 15" key="1">
    <citation type="submission" date="2024-06" db="EMBL/GenBank/DDBJ databases">
        <title>A chromosome level genome sequence of Diviner's sage (Salvia divinorum).</title>
        <authorList>
            <person name="Ford S.A."/>
            <person name="Ro D.-K."/>
            <person name="Ness R.W."/>
            <person name="Phillips M.A."/>
        </authorList>
    </citation>
    <scope>NUCLEOTIDE SEQUENCE [LARGE SCALE GENOMIC DNA]</scope>
    <source>
        <strain evidence="14">SAF-2024a</strain>
        <tissue evidence="14">Leaf</tissue>
    </source>
</reference>
<feature type="transmembrane region" description="Helical" evidence="10">
    <location>
        <begin position="548"/>
        <end position="580"/>
    </location>
</feature>
<dbReference type="Pfam" id="PF14703">
    <property type="entry name" value="PHM7_cyt"/>
    <property type="match status" value="1"/>
</dbReference>
<dbReference type="GO" id="GO:0016020">
    <property type="term" value="C:membrane"/>
    <property type="evidence" value="ECO:0007669"/>
    <property type="project" value="UniProtKB-SubCell"/>
</dbReference>
<gene>
    <name evidence="14" type="ORF">AAHA92_27444</name>
</gene>
<evidence type="ECO:0000259" key="12">
    <source>
        <dbReference type="Pfam" id="PF13967"/>
    </source>
</evidence>
<evidence type="ECO:0000256" key="1">
    <source>
        <dbReference type="ARBA" id="ARBA00004141"/>
    </source>
</evidence>
<feature type="domain" description="CSC1/OSCA1-like N-terminal transmembrane" evidence="12">
    <location>
        <begin position="5"/>
        <end position="167"/>
    </location>
</feature>
<dbReference type="AlphaFoldDB" id="A0ABD1G6N6"/>
<dbReference type="InterPro" id="IPR003864">
    <property type="entry name" value="CSC1/OSCA1-like_7TM"/>
</dbReference>
<evidence type="ECO:0000256" key="10">
    <source>
        <dbReference type="SAM" id="Phobius"/>
    </source>
</evidence>
<evidence type="ECO:0000313" key="14">
    <source>
        <dbReference type="EMBL" id="KAL1538736.1"/>
    </source>
</evidence>
<feature type="transmembrane region" description="Helical" evidence="10">
    <location>
        <begin position="600"/>
        <end position="623"/>
    </location>
</feature>
<comment type="similarity">
    <text evidence="2">Belongs to the CSC1 (TC 1.A.17) family.</text>
</comment>
<dbReference type="Pfam" id="PF02714">
    <property type="entry name" value="RSN1_7TM"/>
    <property type="match status" value="1"/>
</dbReference>
<feature type="transmembrane region" description="Helical" evidence="10">
    <location>
        <begin position="492"/>
        <end position="513"/>
    </location>
</feature>
<protein>
    <submittedName>
        <fullName evidence="14">CSC1-like protein HYP1 isoform X1</fullName>
    </submittedName>
</protein>
<dbReference type="InterPro" id="IPR045122">
    <property type="entry name" value="Csc1-like"/>
</dbReference>
<dbReference type="EMBL" id="JBEAFC010000010">
    <property type="protein sequence ID" value="KAL1538736.1"/>
    <property type="molecule type" value="Genomic_DNA"/>
</dbReference>
<dbReference type="GO" id="GO:0034220">
    <property type="term" value="P:monoatomic ion transmembrane transport"/>
    <property type="evidence" value="ECO:0007669"/>
    <property type="project" value="UniProtKB-KW"/>
</dbReference>
<comment type="caution">
    <text evidence="14">The sequence shown here is derived from an EMBL/GenBank/DDBJ whole genome shotgun (WGS) entry which is preliminary data.</text>
</comment>
<evidence type="ECO:0000256" key="6">
    <source>
        <dbReference type="ARBA" id="ARBA00022989"/>
    </source>
</evidence>
<evidence type="ECO:0000313" key="15">
    <source>
        <dbReference type="Proteomes" id="UP001567538"/>
    </source>
</evidence>
<dbReference type="Pfam" id="PF13967">
    <property type="entry name" value="RSN1_TM"/>
    <property type="match status" value="1"/>
</dbReference>
<feature type="transmembrane region" description="Helical" evidence="10">
    <location>
        <begin position="450"/>
        <end position="472"/>
    </location>
</feature>
<keyword evidence="6 10" id="KW-1133">Transmembrane helix</keyword>
<evidence type="ECO:0000256" key="3">
    <source>
        <dbReference type="ARBA" id="ARBA00022448"/>
    </source>
</evidence>
<feature type="transmembrane region" description="Helical" evidence="10">
    <location>
        <begin position="409"/>
        <end position="429"/>
    </location>
</feature>
<keyword evidence="4 10" id="KW-0812">Transmembrane</keyword>
<evidence type="ECO:0000259" key="13">
    <source>
        <dbReference type="Pfam" id="PF14703"/>
    </source>
</evidence>
<dbReference type="PANTHER" id="PTHR13018:SF109">
    <property type="entry name" value="CSC1-LIKE PROTEIN HYP1"/>
    <property type="match status" value="1"/>
</dbReference>
<keyword evidence="3" id="KW-0813">Transport</keyword>
<feature type="transmembrane region" description="Helical" evidence="10">
    <location>
        <begin position="353"/>
        <end position="376"/>
    </location>
</feature>
<dbReference type="InterPro" id="IPR027815">
    <property type="entry name" value="CSC1/OSCA1-like_cyt"/>
</dbReference>
<feature type="transmembrane region" description="Helical" evidence="10">
    <location>
        <begin position="146"/>
        <end position="165"/>
    </location>
</feature>
<organism evidence="14 15">
    <name type="scientific">Salvia divinorum</name>
    <name type="common">Maria pastora</name>
    <name type="synonym">Diviner's sage</name>
    <dbReference type="NCBI Taxonomy" id="28513"/>
    <lineage>
        <taxon>Eukaryota</taxon>
        <taxon>Viridiplantae</taxon>
        <taxon>Streptophyta</taxon>
        <taxon>Embryophyta</taxon>
        <taxon>Tracheophyta</taxon>
        <taxon>Spermatophyta</taxon>
        <taxon>Magnoliopsida</taxon>
        <taxon>eudicotyledons</taxon>
        <taxon>Gunneridae</taxon>
        <taxon>Pentapetalae</taxon>
        <taxon>asterids</taxon>
        <taxon>lamiids</taxon>
        <taxon>Lamiales</taxon>
        <taxon>Lamiaceae</taxon>
        <taxon>Nepetoideae</taxon>
        <taxon>Mentheae</taxon>
        <taxon>Salviinae</taxon>
        <taxon>Salvia</taxon>
        <taxon>Salvia subgen. Calosphace</taxon>
    </lineage>
</organism>
<evidence type="ECO:0000256" key="8">
    <source>
        <dbReference type="ARBA" id="ARBA00023136"/>
    </source>
</evidence>
<feature type="transmembrane region" description="Helical" evidence="10">
    <location>
        <begin position="97"/>
        <end position="116"/>
    </location>
</feature>
<evidence type="ECO:0000259" key="11">
    <source>
        <dbReference type="Pfam" id="PF02714"/>
    </source>
</evidence>
<feature type="domain" description="CSC1/OSCA1-like 7TM region" evidence="11">
    <location>
        <begin position="357"/>
        <end position="621"/>
    </location>
</feature>
<comment type="subcellular location">
    <subcellularLocation>
        <location evidence="1">Membrane</location>
        <topology evidence="1">Multi-pass membrane protein</topology>
    </subcellularLocation>
</comment>
<evidence type="ECO:0000256" key="9">
    <source>
        <dbReference type="ARBA" id="ARBA00023303"/>
    </source>
</evidence>
<proteinExistence type="inferred from homology"/>
<dbReference type="InterPro" id="IPR032880">
    <property type="entry name" value="CSC1/OSCA1-like_N"/>
</dbReference>
<keyword evidence="8 10" id="KW-0472">Membrane</keyword>
<evidence type="ECO:0000256" key="5">
    <source>
        <dbReference type="ARBA" id="ARBA00022837"/>
    </source>
</evidence>
<dbReference type="PANTHER" id="PTHR13018">
    <property type="entry name" value="PROBABLE MEMBRANE PROTEIN DUF221-RELATED"/>
    <property type="match status" value="1"/>
</dbReference>
<dbReference type="Proteomes" id="UP001567538">
    <property type="component" value="Unassembled WGS sequence"/>
</dbReference>
<keyword evidence="5" id="KW-0106">Calcium</keyword>
<name>A0ABD1G6N6_SALDI</name>
<feature type="domain" description="CSC1/OSCA1-like cytosolic" evidence="13">
    <location>
        <begin position="188"/>
        <end position="343"/>
    </location>
</feature>
<sequence>MILSALVTSVGINTALCFLFLILYTILRNRPSNAELYLPRLVVEGNLREENAFGLRKCLSSFSWVKRAWEATEAELLESSGLDAVVFMRIFVFELRVFQFATIIGIFILLPFNYMGKQLDMDFTDLANKSLETFSISNVDDGSNRLWIHFTAVYIFTAVVCYLLYSEYDDIAALRISSFYSSKPQPKQFTVLVRSIPVTSGKSFSDSVGSFFSECYPSTYLSHSVIHRTDKLKRLINKADKVYKGLVHLKSEVSAQKISNGDGCFGIFGQKSEPVDQYDKDVEDMERNMSAEQLSITREAVPAAFVSFKSRFSAAIVSHLQQGVKPTDWQTEPAPDPQDVYWPFFSASFITRWMCNVIVVFACLIITILFLVPVFIAQGLTNLTQLETMLPFLSGILRMKIVTQVVTGYLPSLILEIFLVLVPPVMIVLSSMQGHVALSQIEKSACIKMLWFTIWNIFFANVLSGSALYRLGIILEPKKFAELLAVSVPGQASFFIAYVVTSGWTVIFCIELFRLKFLVFRILKGGLCCCSNEVEVISNPYHKLVPRILFFSLLGIIYFFLAPLILPFVMIFYGLGYIIYRNQLLNVYIPKYETGGKFWPVVHDATIVFLILMHVIAIGVFAVKKVHFASSLTIPLPILTLLFNSYCQKRFLPSFKGYPAECLINKDRLDHNDPSISSFYERLAAAYEDPAMEAVRNYQASETTPLLRDVSVV</sequence>
<evidence type="ECO:0000256" key="7">
    <source>
        <dbReference type="ARBA" id="ARBA00023065"/>
    </source>
</evidence>
<keyword evidence="7" id="KW-0406">Ion transport</keyword>
<evidence type="ECO:0000256" key="2">
    <source>
        <dbReference type="ARBA" id="ARBA00007779"/>
    </source>
</evidence>
<feature type="transmembrane region" description="Helical" evidence="10">
    <location>
        <begin position="6"/>
        <end position="27"/>
    </location>
</feature>
<evidence type="ECO:0000256" key="4">
    <source>
        <dbReference type="ARBA" id="ARBA00022692"/>
    </source>
</evidence>